<geneLocation type="plasmid" evidence="2">
    <name>unnamed2</name>
</geneLocation>
<feature type="compositionally biased region" description="Basic and acidic residues" evidence="1">
    <location>
        <begin position="30"/>
        <end position="41"/>
    </location>
</feature>
<accession>A0A1N7G1T5</accession>
<dbReference type="SUPFAM" id="SSF46785">
    <property type="entry name" value="Winged helix' DNA-binding domain"/>
    <property type="match status" value="1"/>
</dbReference>
<keyword evidence="2" id="KW-0614">Plasmid</keyword>
<feature type="region of interest" description="Disordered" evidence="1">
    <location>
        <begin position="1"/>
        <end position="41"/>
    </location>
</feature>
<organism evidence="3 4">
    <name type="scientific">Natronorubrum daqingense</name>
    <dbReference type="NCBI Taxonomy" id="588898"/>
    <lineage>
        <taxon>Archaea</taxon>
        <taxon>Methanobacteriati</taxon>
        <taxon>Methanobacteriota</taxon>
        <taxon>Stenosarchaea group</taxon>
        <taxon>Halobacteria</taxon>
        <taxon>Halobacteriales</taxon>
        <taxon>Natrialbaceae</taxon>
        <taxon>Natronorubrum</taxon>
    </lineage>
</organism>
<dbReference type="Gene3D" id="1.10.10.10">
    <property type="entry name" value="Winged helix-like DNA-binding domain superfamily/Winged helix DNA-binding domain"/>
    <property type="match status" value="1"/>
</dbReference>
<dbReference type="Proteomes" id="UP000185687">
    <property type="component" value="Unassembled WGS sequence"/>
</dbReference>
<dbReference type="KEGG" id="hda:BB347_18305"/>
<dbReference type="InterPro" id="IPR036390">
    <property type="entry name" value="WH_DNA-bd_sf"/>
</dbReference>
<dbReference type="OrthoDB" id="350804at2157"/>
<evidence type="ECO:0000313" key="3">
    <source>
        <dbReference type="EMBL" id="SIS06590.1"/>
    </source>
</evidence>
<reference evidence="3 4" key="2">
    <citation type="submission" date="2017-01" db="EMBL/GenBank/DDBJ databases">
        <authorList>
            <person name="Mah S.A."/>
            <person name="Swanson W.J."/>
            <person name="Moy G.W."/>
            <person name="Vacquier V.D."/>
        </authorList>
    </citation>
    <scope>NUCLEOTIDE SEQUENCE [LARGE SCALE GENOMIC DNA]</scope>
    <source>
        <strain evidence="3 4">CGMCC 1.8909</strain>
    </source>
</reference>
<dbReference type="EMBL" id="CP019329">
    <property type="protein sequence ID" value="APX98644.1"/>
    <property type="molecule type" value="Genomic_DNA"/>
</dbReference>
<protein>
    <submittedName>
        <fullName evidence="3">Uncharacterized protein</fullName>
    </submittedName>
</protein>
<evidence type="ECO:0000313" key="2">
    <source>
        <dbReference type="EMBL" id="APX98644.1"/>
    </source>
</evidence>
<proteinExistence type="predicted"/>
<gene>
    <name evidence="2" type="ORF">BB347_18305</name>
    <name evidence="3" type="ORF">SAMN05421809_3678</name>
</gene>
<dbReference type="EMBL" id="FTNP01000008">
    <property type="protein sequence ID" value="SIS06590.1"/>
    <property type="molecule type" value="Genomic_DNA"/>
</dbReference>
<reference evidence="2 5" key="1">
    <citation type="submission" date="2017-01" db="EMBL/GenBank/DDBJ databases">
        <title>Complete genome sequence of Haloterrigena daqingensis type strain (JX313T).</title>
        <authorList>
            <person name="Shuang W."/>
        </authorList>
    </citation>
    <scope>NUCLEOTIDE SEQUENCE [LARGE SCALE GENOMIC DNA]</scope>
    <source>
        <strain evidence="5">JX313</strain>
        <strain evidence="2">JX313T</strain>
        <plasmid evidence="5">Plasmid unnamed2</plasmid>
        <plasmid evidence="2">unnamed2</plasmid>
    </source>
</reference>
<dbReference type="RefSeq" id="WP_076584117.1">
    <property type="nucleotide sequence ID" value="NZ_CP019329.1"/>
</dbReference>
<keyword evidence="4" id="KW-1185">Reference proteome</keyword>
<dbReference type="Proteomes" id="UP000187321">
    <property type="component" value="Plasmid unnamed2"/>
</dbReference>
<dbReference type="GeneID" id="30957938"/>
<dbReference type="InterPro" id="IPR036388">
    <property type="entry name" value="WH-like_DNA-bd_sf"/>
</dbReference>
<dbReference type="AlphaFoldDB" id="A0A1N7G1T5"/>
<evidence type="ECO:0000256" key="1">
    <source>
        <dbReference type="SAM" id="MobiDB-lite"/>
    </source>
</evidence>
<name>A0A1N7G1T5_9EURY</name>
<sequence length="128" mass="14542">MPEGQFKPGTPRVTEESRKSNSETNRNHNHNPDHDCDRARERVLDDLPPSAKLVYKVLEYEGEQSLQQLAAESRLPKRTIRYAIAEHLKETGVVDDRSSLEDARRSLFFLTDPESDTAPKTEGSEHVA</sequence>
<evidence type="ECO:0000313" key="5">
    <source>
        <dbReference type="Proteomes" id="UP000187321"/>
    </source>
</evidence>
<evidence type="ECO:0000313" key="4">
    <source>
        <dbReference type="Proteomes" id="UP000185687"/>
    </source>
</evidence>